<sequence length="247" mass="26494">MGNNKFIVFGGGGHVGQAFARQAIAMGAEVTSVVRDDSHNKELDAIGAKPYILSLEDCTVDDIEHLVTSISPRAVIFSAGAGGKGAPERTRAVDLEGLKKVAQALQKTPCKRLLIVSAIDVRDRTQGYPAHYNEDSKKGSDEVWSRIGRYMQAKYEADAYLHQSGLDFTILRPGRLTHEPAGGCDLGLTQMGHTSRALVGEVLLACALTDGTIGLTLDVLDGTKSVKEEVDRCARLKVDAWGKTGDN</sequence>
<comment type="caution">
    <text evidence="2">The sequence shown here is derived from an EMBL/GenBank/DDBJ whole genome shotgun (WGS) entry which is preliminary data.</text>
</comment>
<dbReference type="InterPro" id="IPR016040">
    <property type="entry name" value="NAD(P)-bd_dom"/>
</dbReference>
<feature type="domain" description="NAD(P)-binding" evidence="1">
    <location>
        <begin position="10"/>
        <end position="207"/>
    </location>
</feature>
<organism evidence="2 3">
    <name type="scientific">Trichosporon asahii var. asahii (strain ATCC 90039 / CBS 2479 / JCM 2466 / KCTC 7840 / NBRC 103889/ NCYC 2677 / UAMH 7654)</name>
    <name type="common">Yeast</name>
    <dbReference type="NCBI Taxonomy" id="1186058"/>
    <lineage>
        <taxon>Eukaryota</taxon>
        <taxon>Fungi</taxon>
        <taxon>Dikarya</taxon>
        <taxon>Basidiomycota</taxon>
        <taxon>Agaricomycotina</taxon>
        <taxon>Tremellomycetes</taxon>
        <taxon>Trichosporonales</taxon>
        <taxon>Trichosporonaceae</taxon>
        <taxon>Trichosporon</taxon>
    </lineage>
</organism>
<dbReference type="InterPro" id="IPR036291">
    <property type="entry name" value="NAD(P)-bd_dom_sf"/>
</dbReference>
<protein>
    <recommendedName>
        <fullName evidence="1">NAD(P)-binding domain-containing protein</fullName>
    </recommendedName>
</protein>
<reference evidence="2 3" key="1">
    <citation type="journal article" date="2012" name="Eukaryot. Cell">
        <title>Draft genome sequence of CBS 2479, the standard type strain of Trichosporon asahii.</title>
        <authorList>
            <person name="Yang R.Y."/>
            <person name="Li H.T."/>
            <person name="Zhu H."/>
            <person name="Zhou G.P."/>
            <person name="Wang M."/>
            <person name="Wang L."/>
        </authorList>
    </citation>
    <scope>NUCLEOTIDE SEQUENCE [LARGE SCALE GENOMIC DNA]</scope>
    <source>
        <strain evidence="3">ATCC 90039 / CBS 2479 / JCM 2466 / KCTC 7840 / NCYC 2677 / UAMH 7654</strain>
    </source>
</reference>
<dbReference type="SUPFAM" id="SSF51735">
    <property type="entry name" value="NAD(P)-binding Rossmann-fold domains"/>
    <property type="match status" value="1"/>
</dbReference>
<proteinExistence type="predicted"/>
<dbReference type="PANTHER" id="PTHR15020">
    <property type="entry name" value="FLAVIN REDUCTASE-RELATED"/>
    <property type="match status" value="1"/>
</dbReference>
<dbReference type="Pfam" id="PF13460">
    <property type="entry name" value="NAD_binding_10"/>
    <property type="match status" value="1"/>
</dbReference>
<dbReference type="VEuPathDB" id="FungiDB:A1Q1_01689"/>
<name>J5QUQ7_TRIAS</name>
<dbReference type="HOGENOM" id="CLU_025711_1_3_1"/>
<evidence type="ECO:0000313" key="3">
    <source>
        <dbReference type="Proteomes" id="UP000002748"/>
    </source>
</evidence>
<dbReference type="KEGG" id="tasa:A1Q1_01689"/>
<dbReference type="EMBL" id="ALBS01000177">
    <property type="protein sequence ID" value="EJT49208.1"/>
    <property type="molecule type" value="Genomic_DNA"/>
</dbReference>
<dbReference type="RefSeq" id="XP_014180203.1">
    <property type="nucleotide sequence ID" value="XM_014324728.1"/>
</dbReference>
<evidence type="ECO:0000313" key="2">
    <source>
        <dbReference type="EMBL" id="EJT49208.1"/>
    </source>
</evidence>
<dbReference type="Proteomes" id="UP000002748">
    <property type="component" value="Unassembled WGS sequence"/>
</dbReference>
<dbReference type="Gene3D" id="3.40.50.720">
    <property type="entry name" value="NAD(P)-binding Rossmann-like Domain"/>
    <property type="match status" value="1"/>
</dbReference>
<gene>
    <name evidence="2" type="ORF">A1Q1_01689</name>
</gene>
<dbReference type="OrthoDB" id="10254604at2759"/>
<evidence type="ECO:0000259" key="1">
    <source>
        <dbReference type="Pfam" id="PF13460"/>
    </source>
</evidence>
<dbReference type="PANTHER" id="PTHR15020:SF50">
    <property type="entry name" value="UPF0659 PROTEIN YMR090W"/>
    <property type="match status" value="1"/>
</dbReference>
<dbReference type="AlphaFoldDB" id="J5QUQ7"/>
<dbReference type="GeneID" id="25985203"/>
<accession>J5QUQ7</accession>